<comment type="function">
    <text evidence="9">Catalyzes the first step in the biosynthesis of ornithine lipids, which are phosphorus-free membrane lipids. Catalyzes the 3-hydroxyacyl-acyl carrier protein-dependent acylation of ornithine to form lyso-ornithine lipid (LOL).</text>
</comment>
<comment type="similarity">
    <text evidence="6">Belongs to the acetyltransferase family. OlsB subfamily.</text>
</comment>
<sequence>MLEFERVHSESTDLASVWAGHTVGGLTLRLARTDEELEILQRLRFQVFTEEMNAVFPDATEGLDIDHFDQWCEHFMVSEPESSRVIGTYRFLTPEKAAKAGGYYSESEFDISALAPIRNSLVEVGRSCIHPDFRTGAAIMMLWGGIAALMRIGGYRYLLGCASVSLRDDGVTAAEVWRAAKKTMQANPEVPMVKPLHRYPIERLHSTLPARIPPLIKGYLKLGATICGEPAWDPDFNTADFPVLLDLEAMDERYKRHFGLA</sequence>
<accession>A0ABT8EMW5</accession>
<evidence type="ECO:0000256" key="3">
    <source>
        <dbReference type="ARBA" id="ARBA00022679"/>
    </source>
</evidence>
<evidence type="ECO:0000256" key="9">
    <source>
        <dbReference type="ARBA" id="ARBA00045724"/>
    </source>
</evidence>
<comment type="caution">
    <text evidence="11">The sequence shown here is derived from an EMBL/GenBank/DDBJ whole genome shotgun (WGS) entry which is preliminary data.</text>
</comment>
<dbReference type="Pfam" id="PF13444">
    <property type="entry name" value="Acetyltransf_5"/>
    <property type="match status" value="1"/>
</dbReference>
<dbReference type="InterPro" id="IPR052351">
    <property type="entry name" value="Ornithine_N-alpha-AT"/>
</dbReference>
<dbReference type="Gene3D" id="3.40.630.30">
    <property type="match status" value="1"/>
</dbReference>
<protein>
    <recommendedName>
        <fullName evidence="8">L-ornithine N(alpha)-acyltransferase</fullName>
        <ecNumber evidence="7">2.3.2.30</ecNumber>
    </recommendedName>
</protein>
<dbReference type="EMBL" id="JAJHNU010000005">
    <property type="protein sequence ID" value="MDN4122636.1"/>
    <property type="molecule type" value="Genomic_DNA"/>
</dbReference>
<keyword evidence="2" id="KW-0444">Lipid biosynthesis</keyword>
<keyword evidence="5 11" id="KW-0012">Acyltransferase</keyword>
<comment type="catalytic activity">
    <reaction evidence="10">
        <text>a (3R)-hydroxyacyl-[ACP] + L-ornithine = a lyso-ornithine lipid + holo-[ACP] + H(+)</text>
        <dbReference type="Rhea" id="RHEA:20633"/>
        <dbReference type="Rhea" id="RHEA-COMP:9685"/>
        <dbReference type="Rhea" id="RHEA-COMP:9945"/>
        <dbReference type="ChEBI" id="CHEBI:15378"/>
        <dbReference type="ChEBI" id="CHEBI:46911"/>
        <dbReference type="ChEBI" id="CHEBI:64479"/>
        <dbReference type="ChEBI" id="CHEBI:78827"/>
        <dbReference type="ChEBI" id="CHEBI:138482"/>
        <dbReference type="EC" id="2.3.2.30"/>
    </reaction>
    <physiologicalReaction direction="left-to-right" evidence="10">
        <dbReference type="Rhea" id="RHEA:20634"/>
    </physiologicalReaction>
</comment>
<proteinExistence type="inferred from homology"/>
<keyword evidence="4" id="KW-0443">Lipid metabolism</keyword>
<dbReference type="PANTHER" id="PTHR37323">
    <property type="entry name" value="GCN5-RELATED N-ACETYLTRANSFERASE"/>
    <property type="match status" value="1"/>
</dbReference>
<dbReference type="SUPFAM" id="SSF55729">
    <property type="entry name" value="Acyl-CoA N-acyltransferases (Nat)"/>
    <property type="match status" value="1"/>
</dbReference>
<evidence type="ECO:0000256" key="5">
    <source>
        <dbReference type="ARBA" id="ARBA00023315"/>
    </source>
</evidence>
<organism evidence="11 12">
    <name type="scientific">Alcaligenes endophyticus</name>
    <dbReference type="NCBI Taxonomy" id="1929088"/>
    <lineage>
        <taxon>Bacteria</taxon>
        <taxon>Pseudomonadati</taxon>
        <taxon>Pseudomonadota</taxon>
        <taxon>Betaproteobacteria</taxon>
        <taxon>Burkholderiales</taxon>
        <taxon>Alcaligenaceae</taxon>
        <taxon>Alcaligenes</taxon>
    </lineage>
</organism>
<reference evidence="11" key="1">
    <citation type="submission" date="2021-11" db="EMBL/GenBank/DDBJ databases">
        <title>Draft genome sequence of Alcaligenes endophyticus type strain CCUG 75668T.</title>
        <authorList>
            <person name="Salva-Serra F."/>
            <person name="Duran R.E."/>
            <person name="Seeger M."/>
            <person name="Moore E.R.B."/>
            <person name="Jaen-Luchoro D."/>
        </authorList>
    </citation>
    <scope>NUCLEOTIDE SEQUENCE</scope>
    <source>
        <strain evidence="11">CCUG 75668</strain>
    </source>
</reference>
<dbReference type="EC" id="2.3.2.30" evidence="7"/>
<keyword evidence="3 11" id="KW-0808">Transferase</keyword>
<dbReference type="RefSeq" id="WP_266123837.1">
    <property type="nucleotide sequence ID" value="NZ_JAJHNU010000005.1"/>
</dbReference>
<comment type="pathway">
    <text evidence="1">Lipid metabolism.</text>
</comment>
<evidence type="ECO:0000256" key="2">
    <source>
        <dbReference type="ARBA" id="ARBA00022516"/>
    </source>
</evidence>
<evidence type="ECO:0000256" key="8">
    <source>
        <dbReference type="ARBA" id="ARBA00039866"/>
    </source>
</evidence>
<evidence type="ECO:0000313" key="12">
    <source>
        <dbReference type="Proteomes" id="UP001168613"/>
    </source>
</evidence>
<evidence type="ECO:0000256" key="4">
    <source>
        <dbReference type="ARBA" id="ARBA00023098"/>
    </source>
</evidence>
<dbReference type="InterPro" id="IPR016181">
    <property type="entry name" value="Acyl_CoA_acyltransferase"/>
</dbReference>
<evidence type="ECO:0000256" key="7">
    <source>
        <dbReference type="ARBA" id="ARBA00039058"/>
    </source>
</evidence>
<dbReference type="GO" id="GO:0016746">
    <property type="term" value="F:acyltransferase activity"/>
    <property type="evidence" value="ECO:0007669"/>
    <property type="project" value="UniProtKB-KW"/>
</dbReference>
<dbReference type="Proteomes" id="UP001168613">
    <property type="component" value="Unassembled WGS sequence"/>
</dbReference>
<evidence type="ECO:0000313" key="11">
    <source>
        <dbReference type="EMBL" id="MDN4122636.1"/>
    </source>
</evidence>
<evidence type="ECO:0000256" key="6">
    <source>
        <dbReference type="ARBA" id="ARBA00038095"/>
    </source>
</evidence>
<evidence type="ECO:0000256" key="10">
    <source>
        <dbReference type="ARBA" id="ARBA00047785"/>
    </source>
</evidence>
<gene>
    <name evidence="11" type="ORF">LMS43_15185</name>
</gene>
<keyword evidence="12" id="KW-1185">Reference proteome</keyword>
<name>A0ABT8EMW5_9BURK</name>
<dbReference type="PANTHER" id="PTHR37323:SF1">
    <property type="entry name" value="L-ORNITHINE N(ALPHA)-ACYLTRANSFERASE"/>
    <property type="match status" value="1"/>
</dbReference>
<evidence type="ECO:0000256" key="1">
    <source>
        <dbReference type="ARBA" id="ARBA00005189"/>
    </source>
</evidence>